<dbReference type="Gene3D" id="3.30.450.180">
    <property type="match status" value="1"/>
</dbReference>
<evidence type="ECO:0000313" key="3">
    <source>
        <dbReference type="Proteomes" id="UP000749040"/>
    </source>
</evidence>
<dbReference type="SUPFAM" id="SSF47413">
    <property type="entry name" value="lambda repressor-like DNA-binding domains"/>
    <property type="match status" value="1"/>
</dbReference>
<dbReference type="InterPro" id="IPR041413">
    <property type="entry name" value="MLTR_LBD"/>
</dbReference>
<proteinExistence type="predicted"/>
<dbReference type="EMBL" id="JADKYB010000009">
    <property type="protein sequence ID" value="MBM9506542.1"/>
    <property type="molecule type" value="Genomic_DNA"/>
</dbReference>
<name>A0ABS2TUN5_9ACTN</name>
<gene>
    <name evidence="2" type="ORF">ITX44_18670</name>
</gene>
<dbReference type="PANTHER" id="PTHR35010:SF2">
    <property type="entry name" value="BLL4672 PROTEIN"/>
    <property type="match status" value="1"/>
</dbReference>
<comment type="caution">
    <text evidence="2">The sequence shown here is derived from an EMBL/GenBank/DDBJ whole genome shotgun (WGS) entry which is preliminary data.</text>
</comment>
<dbReference type="Pfam" id="PF17765">
    <property type="entry name" value="MLTR_LBD"/>
    <property type="match status" value="1"/>
</dbReference>
<dbReference type="SMART" id="SM00530">
    <property type="entry name" value="HTH_XRE"/>
    <property type="match status" value="1"/>
</dbReference>
<keyword evidence="3" id="KW-1185">Reference proteome</keyword>
<evidence type="ECO:0000259" key="1">
    <source>
        <dbReference type="PROSITE" id="PS50943"/>
    </source>
</evidence>
<reference evidence="2 3" key="1">
    <citation type="submission" date="2021-01" db="EMBL/GenBank/DDBJ databases">
        <title>Streptomyces acididurans sp. nov., isolated from a peat swamp forest soil.</title>
        <authorList>
            <person name="Chantavorakit T."/>
            <person name="Duangmal K."/>
        </authorList>
    </citation>
    <scope>NUCLEOTIDE SEQUENCE [LARGE SCALE GENOMIC DNA]</scope>
    <source>
        <strain evidence="2 3">KK5PA1</strain>
    </source>
</reference>
<accession>A0ABS2TUN5</accession>
<dbReference type="Gene3D" id="1.10.260.40">
    <property type="entry name" value="lambda repressor-like DNA-binding domains"/>
    <property type="match status" value="1"/>
</dbReference>
<dbReference type="Proteomes" id="UP000749040">
    <property type="component" value="Unassembled WGS sequence"/>
</dbReference>
<sequence length="264" mass="29260">MAEFLRARRASLDPDRAGLVADGLRRVPGLRREEVAVRARVSADYYTRLEQGRERHPSPQVLAAISNALCLDGDERTYLFRLASGEAAVPDRGRAVAPELALLLGQLHDSPALVLGHDLDVLARNEMAELLHQGFSVKDNSARMCFLDEAGRSFYRSWPAVAAGVVGNLRFALGRWPHDERLLNLVDELRGRSTDFDRLWSAQAVQVKRNVAKEFLHPLVGPLDLDYQSFDVRGAEGQQLAVFTAAPGSPSAARLRELKTGRRM</sequence>
<evidence type="ECO:0000313" key="2">
    <source>
        <dbReference type="EMBL" id="MBM9506542.1"/>
    </source>
</evidence>
<dbReference type="Pfam" id="PF13560">
    <property type="entry name" value="HTH_31"/>
    <property type="match status" value="1"/>
</dbReference>
<protein>
    <submittedName>
        <fullName evidence="2">Helix-turn-helix domain-containing protein</fullName>
    </submittedName>
</protein>
<feature type="domain" description="HTH cro/C1-type" evidence="1">
    <location>
        <begin position="24"/>
        <end position="76"/>
    </location>
</feature>
<dbReference type="PANTHER" id="PTHR35010">
    <property type="entry name" value="BLL4672 PROTEIN-RELATED"/>
    <property type="match status" value="1"/>
</dbReference>
<dbReference type="InterPro" id="IPR010982">
    <property type="entry name" value="Lambda_DNA-bd_dom_sf"/>
</dbReference>
<dbReference type="InterPro" id="IPR001387">
    <property type="entry name" value="Cro/C1-type_HTH"/>
</dbReference>
<dbReference type="PROSITE" id="PS50943">
    <property type="entry name" value="HTH_CROC1"/>
    <property type="match status" value="1"/>
</dbReference>
<dbReference type="CDD" id="cd00093">
    <property type="entry name" value="HTH_XRE"/>
    <property type="match status" value="1"/>
</dbReference>
<organism evidence="2 3">
    <name type="scientific">Actinacidiphila acididurans</name>
    <dbReference type="NCBI Taxonomy" id="2784346"/>
    <lineage>
        <taxon>Bacteria</taxon>
        <taxon>Bacillati</taxon>
        <taxon>Actinomycetota</taxon>
        <taxon>Actinomycetes</taxon>
        <taxon>Kitasatosporales</taxon>
        <taxon>Streptomycetaceae</taxon>
        <taxon>Actinacidiphila</taxon>
    </lineage>
</organism>